<evidence type="ECO:0000313" key="2">
    <source>
        <dbReference type="EMBL" id="NVK96070.1"/>
    </source>
</evidence>
<dbReference type="OMA" id="TWHRFIL"/>
<protein>
    <submittedName>
        <fullName evidence="2">Uncharacterized protein</fullName>
    </submittedName>
</protein>
<reference evidence="2 3" key="1">
    <citation type="journal article" date="2020" name="Proc. Natl. Acad. Sci. U.S.A.">
        <title>Ecological drivers of bacterial community assembly in synthetic phycospheres.</title>
        <authorList>
            <person name="Fu H."/>
            <person name="Uchimiya M."/>
            <person name="Gore J."/>
            <person name="Moran M.A."/>
        </authorList>
    </citation>
    <scope>NUCLEOTIDE SEQUENCE [LARGE SCALE GENOMIC DNA]</scope>
    <source>
        <strain evidence="2">HF-Din03</strain>
    </source>
</reference>
<comment type="caution">
    <text evidence="2">The sequence shown here is derived from an EMBL/GenBank/DDBJ whole genome shotgun (WGS) entry which is preliminary data.</text>
</comment>
<dbReference type="Proteomes" id="UP000565723">
    <property type="component" value="Unassembled WGS sequence"/>
</dbReference>
<gene>
    <name evidence="2" type="ORF">HW564_03985</name>
</gene>
<feature type="transmembrane region" description="Helical" evidence="1">
    <location>
        <begin position="247"/>
        <end position="269"/>
    </location>
</feature>
<keyword evidence="1" id="KW-0472">Membrane</keyword>
<sequence>MKQQSATQVMVEGCFKMLGWRIFLYSIRMVLRNWRHALRLALVPAILGSVAMMTIAWVMQSGPAFEQFFGAGLNDLDKTEMTRQHTLSSLLVLVPQAVASLWIVITWHRFILLEEAQDGWVPPLRPGRTLAYFALSVGIVLIFAAVAFPVVYATVVLAAALGLRGMAVALTLAVLLLLSPLSQRALLVLPASAIGQPLSFGDALTLTRDHYWTMLIVAVSGSAMQHGLSTVLSFVGGTSTVGPVAALFLTLLLQPLLWASVLTTLYGVFVEKRPLG</sequence>
<accession>A0A850LEC4</accession>
<feature type="transmembrane region" description="Helical" evidence="1">
    <location>
        <begin position="37"/>
        <end position="59"/>
    </location>
</feature>
<feature type="transmembrane region" description="Helical" evidence="1">
    <location>
        <begin position="87"/>
        <end position="108"/>
    </location>
</feature>
<dbReference type="EMBL" id="JABXIY010000010">
    <property type="protein sequence ID" value="NVK96070.1"/>
    <property type="molecule type" value="Genomic_DNA"/>
</dbReference>
<proteinExistence type="predicted"/>
<keyword evidence="1" id="KW-0812">Transmembrane</keyword>
<organism evidence="2 3">
    <name type="scientific">Ruegeria pomeroyi</name>
    <dbReference type="NCBI Taxonomy" id="89184"/>
    <lineage>
        <taxon>Bacteria</taxon>
        <taxon>Pseudomonadati</taxon>
        <taxon>Pseudomonadota</taxon>
        <taxon>Alphaproteobacteria</taxon>
        <taxon>Rhodobacterales</taxon>
        <taxon>Roseobacteraceae</taxon>
        <taxon>Ruegeria</taxon>
    </lineage>
</organism>
<keyword evidence="1" id="KW-1133">Transmembrane helix</keyword>
<feature type="transmembrane region" description="Helical" evidence="1">
    <location>
        <begin position="157"/>
        <end position="178"/>
    </location>
</feature>
<feature type="transmembrane region" description="Helical" evidence="1">
    <location>
        <begin position="129"/>
        <end position="151"/>
    </location>
</feature>
<feature type="transmembrane region" description="Helical" evidence="1">
    <location>
        <begin position="211"/>
        <end position="235"/>
    </location>
</feature>
<evidence type="ECO:0000256" key="1">
    <source>
        <dbReference type="SAM" id="Phobius"/>
    </source>
</evidence>
<name>A0A850LEC4_9RHOB</name>
<dbReference type="AlphaFoldDB" id="A0A850LEC4"/>
<evidence type="ECO:0000313" key="3">
    <source>
        <dbReference type="Proteomes" id="UP000565723"/>
    </source>
</evidence>
<dbReference type="RefSeq" id="WP_011045791.1">
    <property type="nucleotide sequence ID" value="NZ_CP076685.1"/>
</dbReference>